<gene>
    <name evidence="2" type="ordered locus">Cmaq_0638</name>
</gene>
<keyword evidence="3" id="KW-1185">Reference proteome</keyword>
<dbReference type="EMBL" id="CP000852">
    <property type="protein sequence ID" value="ABW01478.1"/>
    <property type="molecule type" value="Genomic_DNA"/>
</dbReference>
<dbReference type="InterPro" id="IPR013216">
    <property type="entry name" value="Methyltransf_11"/>
</dbReference>
<reference evidence="2 3" key="1">
    <citation type="submission" date="2007-10" db="EMBL/GenBank/DDBJ databases">
        <title>Complete sequence of Caldivirga maquilingensis IC-167.</title>
        <authorList>
            <consortium name="US DOE Joint Genome Institute"/>
            <person name="Copeland A."/>
            <person name="Lucas S."/>
            <person name="Lapidus A."/>
            <person name="Barry K."/>
            <person name="Glavina del Rio T."/>
            <person name="Dalin E."/>
            <person name="Tice H."/>
            <person name="Pitluck S."/>
            <person name="Saunders E."/>
            <person name="Brettin T."/>
            <person name="Bruce D."/>
            <person name="Detter J.C."/>
            <person name="Han C."/>
            <person name="Schmutz J."/>
            <person name="Larimer F."/>
            <person name="Land M."/>
            <person name="Hauser L."/>
            <person name="Kyrpides N."/>
            <person name="Ivanova N."/>
            <person name="Biddle J.F."/>
            <person name="Zhang Z."/>
            <person name="Fitz-Gibbon S.T."/>
            <person name="Lowe T.M."/>
            <person name="Saltikov C."/>
            <person name="House C.H."/>
            <person name="Richardson P."/>
        </authorList>
    </citation>
    <scope>NUCLEOTIDE SEQUENCE [LARGE SCALE GENOMIC DNA]</scope>
    <source>
        <strain evidence="3">ATCC 700844 / DSM 13496 / JCM 10307 / IC-167</strain>
    </source>
</reference>
<dbReference type="Proteomes" id="UP000001137">
    <property type="component" value="Chromosome"/>
</dbReference>
<evidence type="ECO:0000313" key="3">
    <source>
        <dbReference type="Proteomes" id="UP000001137"/>
    </source>
</evidence>
<evidence type="ECO:0000313" key="2">
    <source>
        <dbReference type="EMBL" id="ABW01478.1"/>
    </source>
</evidence>
<feature type="domain" description="Methyltransferase type 11" evidence="1">
    <location>
        <begin position="48"/>
        <end position="129"/>
    </location>
</feature>
<keyword evidence="2" id="KW-0808">Transferase</keyword>
<dbReference type="RefSeq" id="WP_012185698.1">
    <property type="nucleotide sequence ID" value="NC_009954.1"/>
</dbReference>
<proteinExistence type="predicted"/>
<accession>A8MCH2</accession>
<dbReference type="AlphaFoldDB" id="A8MCH2"/>
<dbReference type="HOGENOM" id="CLU_1718323_0_0_2"/>
<dbReference type="KEGG" id="cma:Cmaq_0638"/>
<dbReference type="SUPFAM" id="SSF53335">
    <property type="entry name" value="S-adenosyl-L-methionine-dependent methyltransferases"/>
    <property type="match status" value="1"/>
</dbReference>
<dbReference type="GeneID" id="5710408"/>
<dbReference type="Pfam" id="PF08241">
    <property type="entry name" value="Methyltransf_11"/>
    <property type="match status" value="1"/>
</dbReference>
<protein>
    <submittedName>
        <fullName evidence="2">Methyltransferase type 11</fullName>
    </submittedName>
</protein>
<dbReference type="CDD" id="cd02440">
    <property type="entry name" value="AdoMet_MTases"/>
    <property type="match status" value="1"/>
</dbReference>
<dbReference type="STRING" id="397948.Cmaq_0638"/>
<dbReference type="GO" id="GO:0008757">
    <property type="term" value="F:S-adenosylmethionine-dependent methyltransferase activity"/>
    <property type="evidence" value="ECO:0007669"/>
    <property type="project" value="InterPro"/>
</dbReference>
<dbReference type="OrthoDB" id="6027at2157"/>
<keyword evidence="2" id="KW-0489">Methyltransferase</keyword>
<organism evidence="2 3">
    <name type="scientific">Caldivirga maquilingensis (strain ATCC 700844 / DSM 13496 / JCM 10307 / IC-167)</name>
    <dbReference type="NCBI Taxonomy" id="397948"/>
    <lineage>
        <taxon>Archaea</taxon>
        <taxon>Thermoproteota</taxon>
        <taxon>Thermoprotei</taxon>
        <taxon>Thermoproteales</taxon>
        <taxon>Thermoproteaceae</taxon>
        <taxon>Caldivirga</taxon>
    </lineage>
</organism>
<sequence length="153" mass="16476">MSSLDNKAKVRELYERMGLGYLELYLEESIMGYLTLIEGVRLRGMRIIDIGCGLGVGAGLLSGIVEQYTCIDIACSLLRYPAGLPNVDAVCSDGAMLPIRSSSFNVAILLNTVNADLDGLELLKEARRVSGVVLAKSPRDIDNELIATLLRGG</sequence>
<dbReference type="InterPro" id="IPR029063">
    <property type="entry name" value="SAM-dependent_MTases_sf"/>
</dbReference>
<dbReference type="Gene3D" id="3.40.50.150">
    <property type="entry name" value="Vaccinia Virus protein VP39"/>
    <property type="match status" value="1"/>
</dbReference>
<name>A8MCH2_CALMQ</name>
<evidence type="ECO:0000259" key="1">
    <source>
        <dbReference type="Pfam" id="PF08241"/>
    </source>
</evidence>
<dbReference type="GO" id="GO:0032259">
    <property type="term" value="P:methylation"/>
    <property type="evidence" value="ECO:0007669"/>
    <property type="project" value="UniProtKB-KW"/>
</dbReference>
<dbReference type="eggNOG" id="arCOG04583">
    <property type="taxonomic scope" value="Archaea"/>
</dbReference>